<protein>
    <recommendedName>
        <fullName evidence="2">valine--tRNA ligase</fullName>
        <ecNumber evidence="2">6.1.1.9</ecNumber>
    </recommendedName>
    <alternativeName>
        <fullName evidence="8">Valyl-tRNA synthetase</fullName>
    </alternativeName>
</protein>
<reference evidence="14 15" key="1">
    <citation type="journal article" date="2018" name="Nat. Ecol. Evol.">
        <title>Pezizomycetes genomes reveal the molecular basis of ectomycorrhizal truffle lifestyle.</title>
        <authorList>
            <person name="Murat C."/>
            <person name="Payen T."/>
            <person name="Noel B."/>
            <person name="Kuo A."/>
            <person name="Morin E."/>
            <person name="Chen J."/>
            <person name="Kohler A."/>
            <person name="Krizsan K."/>
            <person name="Balestrini R."/>
            <person name="Da Silva C."/>
            <person name="Montanini B."/>
            <person name="Hainaut M."/>
            <person name="Levati E."/>
            <person name="Barry K.W."/>
            <person name="Belfiori B."/>
            <person name="Cichocki N."/>
            <person name="Clum A."/>
            <person name="Dockter R.B."/>
            <person name="Fauchery L."/>
            <person name="Guy J."/>
            <person name="Iotti M."/>
            <person name="Le Tacon F."/>
            <person name="Lindquist E.A."/>
            <person name="Lipzen A."/>
            <person name="Malagnac F."/>
            <person name="Mello A."/>
            <person name="Molinier V."/>
            <person name="Miyauchi S."/>
            <person name="Poulain J."/>
            <person name="Riccioni C."/>
            <person name="Rubini A."/>
            <person name="Sitrit Y."/>
            <person name="Splivallo R."/>
            <person name="Traeger S."/>
            <person name="Wang M."/>
            <person name="Zifcakova L."/>
            <person name="Wipf D."/>
            <person name="Zambonelli A."/>
            <person name="Paolocci F."/>
            <person name="Nowrousian M."/>
            <person name="Ottonello S."/>
            <person name="Baldrian P."/>
            <person name="Spatafora J.W."/>
            <person name="Henrissat B."/>
            <person name="Nagy L.G."/>
            <person name="Aury J.M."/>
            <person name="Wincker P."/>
            <person name="Grigoriev I.V."/>
            <person name="Bonfante P."/>
            <person name="Martin F.M."/>
        </authorList>
    </citation>
    <scope>NUCLEOTIDE SEQUENCE [LARGE SCALE GENOMIC DNA]</scope>
    <source>
        <strain evidence="14 15">CCBAS932</strain>
    </source>
</reference>
<dbReference type="SUPFAM" id="SSF47323">
    <property type="entry name" value="Anticodon-binding domain of a subclass of class I aminoacyl-tRNA synthetases"/>
    <property type="match status" value="1"/>
</dbReference>
<dbReference type="PANTHER" id="PTHR11946:SF109">
    <property type="entry name" value="VALINE--TRNA LIGASE"/>
    <property type="match status" value="1"/>
</dbReference>
<dbReference type="EMBL" id="ML119121">
    <property type="protein sequence ID" value="RPB13768.1"/>
    <property type="molecule type" value="Genomic_DNA"/>
</dbReference>
<feature type="domain" description="Methionyl/Valyl/Leucyl/Isoleucyl-tRNA synthetase anticodon-binding" evidence="13">
    <location>
        <begin position="778"/>
        <end position="922"/>
    </location>
</feature>
<evidence type="ECO:0000256" key="2">
    <source>
        <dbReference type="ARBA" id="ARBA00013169"/>
    </source>
</evidence>
<dbReference type="NCBIfam" id="NF004349">
    <property type="entry name" value="PRK05729.1"/>
    <property type="match status" value="1"/>
</dbReference>
<dbReference type="GO" id="GO:0006438">
    <property type="term" value="P:valyl-tRNA aminoacylation"/>
    <property type="evidence" value="ECO:0007669"/>
    <property type="project" value="InterPro"/>
</dbReference>
<evidence type="ECO:0000259" key="12">
    <source>
        <dbReference type="Pfam" id="PF00133"/>
    </source>
</evidence>
<dbReference type="PRINTS" id="PR00986">
    <property type="entry name" value="TRNASYNTHVAL"/>
</dbReference>
<dbReference type="GO" id="GO:0005829">
    <property type="term" value="C:cytosol"/>
    <property type="evidence" value="ECO:0007669"/>
    <property type="project" value="TreeGrafter"/>
</dbReference>
<dbReference type="InterPro" id="IPR033705">
    <property type="entry name" value="Anticodon_Ia_Val"/>
</dbReference>
<evidence type="ECO:0000313" key="14">
    <source>
        <dbReference type="EMBL" id="RPB13768.1"/>
    </source>
</evidence>
<dbReference type="STRING" id="1392247.A0A3N4KWC3"/>
<feature type="region of interest" description="Disordered" evidence="11">
    <location>
        <begin position="35"/>
        <end position="56"/>
    </location>
</feature>
<dbReference type="InterPro" id="IPR014729">
    <property type="entry name" value="Rossmann-like_a/b/a_fold"/>
</dbReference>
<evidence type="ECO:0000256" key="8">
    <source>
        <dbReference type="ARBA" id="ARBA00029936"/>
    </source>
</evidence>
<keyword evidence="3 10" id="KW-0436">Ligase</keyword>
<dbReference type="GO" id="GO:0005524">
    <property type="term" value="F:ATP binding"/>
    <property type="evidence" value="ECO:0007669"/>
    <property type="project" value="UniProtKB-KW"/>
</dbReference>
<dbReference type="Gene3D" id="3.40.50.620">
    <property type="entry name" value="HUPs"/>
    <property type="match status" value="2"/>
</dbReference>
<dbReference type="OrthoDB" id="629407at2759"/>
<dbReference type="InterPro" id="IPR002303">
    <property type="entry name" value="Valyl-tRNA_ligase"/>
</dbReference>
<dbReference type="Proteomes" id="UP000277580">
    <property type="component" value="Unassembled WGS sequence"/>
</dbReference>
<evidence type="ECO:0000256" key="3">
    <source>
        <dbReference type="ARBA" id="ARBA00022598"/>
    </source>
</evidence>
<dbReference type="GO" id="GO:0002161">
    <property type="term" value="F:aminoacyl-tRNA deacylase activity"/>
    <property type="evidence" value="ECO:0007669"/>
    <property type="project" value="InterPro"/>
</dbReference>
<keyword evidence="7 10" id="KW-0030">Aminoacyl-tRNA synthetase</keyword>
<dbReference type="InterPro" id="IPR009008">
    <property type="entry name" value="Val/Leu/Ile-tRNA-synth_edit"/>
</dbReference>
<dbReference type="InterPro" id="IPR009080">
    <property type="entry name" value="tRNAsynth_Ia_anticodon-bd"/>
</dbReference>
<dbReference type="Pfam" id="PF08264">
    <property type="entry name" value="Anticodon_1"/>
    <property type="match status" value="1"/>
</dbReference>
<dbReference type="AlphaFoldDB" id="A0A3N4KWC3"/>
<dbReference type="Gene3D" id="3.90.740.10">
    <property type="entry name" value="Valyl/Leucyl/Isoleucyl-tRNA synthetase, editing domain"/>
    <property type="match status" value="2"/>
</dbReference>
<keyword evidence="6 10" id="KW-0648">Protein biosynthesis</keyword>
<dbReference type="Pfam" id="PF00133">
    <property type="entry name" value="tRNA-synt_1"/>
    <property type="match status" value="1"/>
</dbReference>
<dbReference type="NCBIfam" id="TIGR00422">
    <property type="entry name" value="valS"/>
    <property type="match status" value="1"/>
</dbReference>
<proteinExistence type="inferred from homology"/>
<organism evidence="14 15">
    <name type="scientific">Morchella conica CCBAS932</name>
    <dbReference type="NCBI Taxonomy" id="1392247"/>
    <lineage>
        <taxon>Eukaryota</taxon>
        <taxon>Fungi</taxon>
        <taxon>Dikarya</taxon>
        <taxon>Ascomycota</taxon>
        <taxon>Pezizomycotina</taxon>
        <taxon>Pezizomycetes</taxon>
        <taxon>Pezizales</taxon>
        <taxon>Morchellaceae</taxon>
        <taxon>Morchella</taxon>
    </lineage>
</organism>
<evidence type="ECO:0000313" key="15">
    <source>
        <dbReference type="Proteomes" id="UP000277580"/>
    </source>
</evidence>
<gene>
    <name evidence="14" type="ORF">P167DRAFT_604701</name>
</gene>
<dbReference type="GO" id="GO:0004832">
    <property type="term" value="F:valine-tRNA ligase activity"/>
    <property type="evidence" value="ECO:0007669"/>
    <property type="project" value="UniProtKB-EC"/>
</dbReference>
<evidence type="ECO:0000256" key="4">
    <source>
        <dbReference type="ARBA" id="ARBA00022741"/>
    </source>
</evidence>
<evidence type="ECO:0000256" key="9">
    <source>
        <dbReference type="ARBA" id="ARBA00047552"/>
    </source>
</evidence>
<dbReference type="InterPro" id="IPR013155">
    <property type="entry name" value="M/V/L/I-tRNA-synth_anticd-bd"/>
</dbReference>
<dbReference type="Gene3D" id="1.10.730.10">
    <property type="entry name" value="Isoleucyl-tRNA Synthetase, Domain 1"/>
    <property type="match status" value="1"/>
</dbReference>
<evidence type="ECO:0000256" key="7">
    <source>
        <dbReference type="ARBA" id="ARBA00023146"/>
    </source>
</evidence>
<evidence type="ECO:0000256" key="10">
    <source>
        <dbReference type="RuleBase" id="RU363035"/>
    </source>
</evidence>
<dbReference type="PROSITE" id="PS00178">
    <property type="entry name" value="AA_TRNA_LIGASE_I"/>
    <property type="match status" value="1"/>
</dbReference>
<evidence type="ECO:0000256" key="11">
    <source>
        <dbReference type="SAM" id="MobiDB-lite"/>
    </source>
</evidence>
<dbReference type="CDD" id="cd07962">
    <property type="entry name" value="Anticodon_Ia_Val"/>
    <property type="match status" value="1"/>
</dbReference>
<name>A0A3N4KWC3_9PEZI</name>
<evidence type="ECO:0000259" key="13">
    <source>
        <dbReference type="Pfam" id="PF08264"/>
    </source>
</evidence>
<sequence length="1006" mass="113953">MRLSMERAVSLRGIAFTRCTLAPLIKSIPSRRTLASLTNNSNPPKPRRNPSERFDPKSIENGWYSYWTSRSLFEPQTPSAESKDKIRMLLPPPNVTGQLHIGHALMLSIQDALARYYRMNSHPVHWAPGTDHAGIATQSVVERMLKKKRGLSRNDLGRENFVKEVEKWRDEYGGRILGQVSRLGTSTTGSSEYYTLDKGLSEAVTNAFVRLYEEGLIYRDTRMVNWSVGLQTAISDIEVISEDVSKGTKIDGVEFGILHSFAFLLEDGSGEIVVSTTRPETIPGDRAVAVHPDDERYKHLHYKRVYHPLLPGMTLPIVPDAELVDPSFGTGAVKITPCHDINDYAFWQRHSLSYVSPSNKTQGKRVEIPLVPVFSSTGHYLPSSGISSLVGVDRLHARKSIVRLLEEAGVYRGRKDHDMRVGKCERSGCVIEPLLQPQWYLSTKPLAEKALAQSVSQGLIIRPETPYSDEWKRWLGGIQDWCLSRQIWWGHRIPAYQVLEPGKFKERWIIATSEADAKSQLTEDERRRGCVLEQDSDVLDTWFSSGLLPLSTAGWRGNEMAEGHQEWKENYPLDFIESGGDILFFWLARMAMLCTWFSGKLPFGEILLHPLVCDARGRKMSKSVGNVLDPLAVVEGRTIDRIIQEIEADSKEEIELGKSLNTNAGEKQAKDAQTLVRNKIKEARKTFPQGITESGADPLRMALVDYTRQARQINMELRHIDAFRRLGIKIDNAFKFFHNFRKPSDKAFGTAIEGNIRTPATIKSWIEGLDKERVRLHDWYMLYHLRELVGVCNTAFEERKLYKATEAIRAFTFDVLCDVYLEFVKEELGDENRRDIAMGMMFHALDVTLRLTHPFMPFITEGLWQELDPKNRAEVDGTSIMLSTFPNASNFPDIEFSQAEPMKGVLELVESLRRFSHDVSSSPDKRSKKVVSILPPQDGSLTEYLKEKKETLARLSKVEIRTVFGETRWSGVEADLVGSADGWVELPQSIDGQDGVLVIGRRTNTQ</sequence>
<dbReference type="InterPro" id="IPR002300">
    <property type="entry name" value="aa-tRNA-synth_Ia"/>
</dbReference>
<dbReference type="FunFam" id="3.40.50.620:FF:000020">
    <property type="entry name" value="Valine--tRNA ligase, mitochondrial"/>
    <property type="match status" value="1"/>
</dbReference>
<keyword evidence="4 10" id="KW-0547">Nucleotide-binding</keyword>
<keyword evidence="5 10" id="KW-0067">ATP-binding</keyword>
<keyword evidence="15" id="KW-1185">Reference proteome</keyword>
<dbReference type="PANTHER" id="PTHR11946">
    <property type="entry name" value="VALYL-TRNA SYNTHETASES"/>
    <property type="match status" value="1"/>
</dbReference>
<evidence type="ECO:0000256" key="6">
    <source>
        <dbReference type="ARBA" id="ARBA00022917"/>
    </source>
</evidence>
<dbReference type="SUPFAM" id="SSF52374">
    <property type="entry name" value="Nucleotidylyl transferase"/>
    <property type="match status" value="1"/>
</dbReference>
<comment type="catalytic activity">
    <reaction evidence="9">
        <text>tRNA(Val) + L-valine + ATP = L-valyl-tRNA(Val) + AMP + diphosphate</text>
        <dbReference type="Rhea" id="RHEA:10704"/>
        <dbReference type="Rhea" id="RHEA-COMP:9672"/>
        <dbReference type="Rhea" id="RHEA-COMP:9708"/>
        <dbReference type="ChEBI" id="CHEBI:30616"/>
        <dbReference type="ChEBI" id="CHEBI:33019"/>
        <dbReference type="ChEBI" id="CHEBI:57762"/>
        <dbReference type="ChEBI" id="CHEBI:78442"/>
        <dbReference type="ChEBI" id="CHEBI:78537"/>
        <dbReference type="ChEBI" id="CHEBI:456215"/>
        <dbReference type="EC" id="6.1.1.9"/>
    </reaction>
</comment>
<dbReference type="EC" id="6.1.1.9" evidence="2"/>
<dbReference type="InParanoid" id="A0A3N4KWC3"/>
<evidence type="ECO:0000256" key="1">
    <source>
        <dbReference type="ARBA" id="ARBA00005594"/>
    </source>
</evidence>
<comment type="similarity">
    <text evidence="1 10">Belongs to the class-I aminoacyl-tRNA synthetase family.</text>
</comment>
<feature type="domain" description="Aminoacyl-tRNA synthetase class Ia" evidence="12">
    <location>
        <begin position="63"/>
        <end position="715"/>
    </location>
</feature>
<evidence type="ECO:0000256" key="5">
    <source>
        <dbReference type="ARBA" id="ARBA00022840"/>
    </source>
</evidence>
<accession>A0A3N4KWC3</accession>
<dbReference type="SUPFAM" id="SSF50677">
    <property type="entry name" value="ValRS/IleRS/LeuRS editing domain"/>
    <property type="match status" value="1"/>
</dbReference>
<dbReference type="InterPro" id="IPR001412">
    <property type="entry name" value="aa-tRNA-synth_I_CS"/>
</dbReference>